<evidence type="ECO:0000313" key="5">
    <source>
        <dbReference type="Proteomes" id="UP000278627"/>
    </source>
</evidence>
<dbReference type="GO" id="GO:0005634">
    <property type="term" value="C:nucleus"/>
    <property type="evidence" value="ECO:0007669"/>
    <property type="project" value="TreeGrafter"/>
</dbReference>
<accession>A0A0N4TJP1</accession>
<dbReference type="Pfam" id="PF01585">
    <property type="entry name" value="G-patch"/>
    <property type="match status" value="1"/>
</dbReference>
<evidence type="ECO:0000313" key="6">
    <source>
        <dbReference type="WBParaSite" id="BPAG_0000852601-mRNA-1"/>
    </source>
</evidence>
<feature type="region of interest" description="Disordered" evidence="2">
    <location>
        <begin position="690"/>
        <end position="751"/>
    </location>
</feature>
<sequence>MTNWVIYGTELEELSDGTSSVNTIRPLAIEEQVVKDEKGRKRFHGAFTGGFSAGYFNTVGSKEGWIPKKFKSTRDERGKRIDSKPEDFMDEEVRIMLYCVIKSWGNFISDSHLMDKDLSEFGIASRRIKTSANVGGNNNDRHLLAWERNMQSSLESSLSVHLQKIIKPTKDSVGIQLLKKMGWREGHGIGLKMSRKALEKQKLNDNRIHGEKGFYNEEAVREVDEMAPNFLFAPSDFDPAILKPSEGSHGLGYRGMRHTSVLSEKYGILEAALKIEKKGKGISGQAFGVGAFENDDMNIYTNYDLSQYDFAIDSNGMAPSASCSASDTSFVMASKRQVVRQFFEPPRIPSNFLSRHTPIHPDISQMPLNIKQFSERMNHLQRAKFLGEIDLKSVFELVHDEDRRRLSVSQNEDVIQNAFEEEPIKQARFKQYMNHLKRGLHYPQPPDVTRLEWEQELRDFQNMLSPELRSRISEIDGQQKPLARPDVAAPLADVLKSKTIMGELIYIIFSIHMKEVESNERLAAVKMKMFGVKTRLVHEWHPAKQLTKRFNVPDPYSSSNLLGVPRLQKTRKTETLANLGADILSFDSTAKELKYRSGIENINMEEKEIPETVVHEDKTSSDQKPSEEFLKAIFGDSDDESSDMDEELQSGEKAAMVSSIYEDFFDKKTEGDKKSVISAKVLTVMDMDLSLDRDDDNEEFGPVPPPPTSLSTTDLKADIAHSDKKGKRHHKHSRSKRKRERKSSEKRKVSV</sequence>
<keyword evidence="5" id="KW-1185">Reference proteome</keyword>
<evidence type="ECO:0000259" key="3">
    <source>
        <dbReference type="PROSITE" id="PS50174"/>
    </source>
</evidence>
<reference evidence="4 5" key="2">
    <citation type="submission" date="2018-11" db="EMBL/GenBank/DDBJ databases">
        <authorList>
            <consortium name="Pathogen Informatics"/>
        </authorList>
    </citation>
    <scope>NUCLEOTIDE SEQUENCE [LARGE SCALE GENOMIC DNA]</scope>
</reference>
<evidence type="ECO:0000256" key="2">
    <source>
        <dbReference type="SAM" id="MobiDB-lite"/>
    </source>
</evidence>
<dbReference type="PANTHER" id="PTHR13384">
    <property type="entry name" value="G PATCH DOMAIN-CONTAINING PROTEIN 1"/>
    <property type="match status" value="1"/>
</dbReference>
<organism evidence="6">
    <name type="scientific">Brugia pahangi</name>
    <name type="common">Filarial nematode worm</name>
    <dbReference type="NCBI Taxonomy" id="6280"/>
    <lineage>
        <taxon>Eukaryota</taxon>
        <taxon>Metazoa</taxon>
        <taxon>Ecdysozoa</taxon>
        <taxon>Nematoda</taxon>
        <taxon>Chromadorea</taxon>
        <taxon>Rhabditida</taxon>
        <taxon>Spirurina</taxon>
        <taxon>Spiruromorpha</taxon>
        <taxon>Filarioidea</taxon>
        <taxon>Onchocercidae</taxon>
        <taxon>Brugia</taxon>
    </lineage>
</organism>
<dbReference type="GO" id="GO:0003723">
    <property type="term" value="F:RNA binding"/>
    <property type="evidence" value="ECO:0007669"/>
    <property type="project" value="TreeGrafter"/>
</dbReference>
<proteinExistence type="inferred from homology"/>
<evidence type="ECO:0000256" key="1">
    <source>
        <dbReference type="ARBA" id="ARBA00008600"/>
    </source>
</evidence>
<name>A0A0N4TJP1_BRUPA</name>
<protein>
    <submittedName>
        <fullName evidence="6">G-patch domain-containing protein</fullName>
    </submittedName>
</protein>
<dbReference type="GO" id="GO:0006397">
    <property type="term" value="P:mRNA processing"/>
    <property type="evidence" value="ECO:0007669"/>
    <property type="project" value="InterPro"/>
</dbReference>
<dbReference type="InterPro" id="IPR000467">
    <property type="entry name" value="G_patch_dom"/>
</dbReference>
<reference evidence="6" key="1">
    <citation type="submission" date="2017-02" db="UniProtKB">
        <authorList>
            <consortium name="WormBaseParasite"/>
        </authorList>
    </citation>
    <scope>IDENTIFICATION</scope>
</reference>
<evidence type="ECO:0000313" key="4">
    <source>
        <dbReference type="EMBL" id="VDN89674.1"/>
    </source>
</evidence>
<dbReference type="EMBL" id="UZAD01013135">
    <property type="protein sequence ID" value="VDN89674.1"/>
    <property type="molecule type" value="Genomic_DNA"/>
</dbReference>
<gene>
    <name evidence="4" type="ORF">BPAG_LOCUS8488</name>
</gene>
<dbReference type="Proteomes" id="UP000278627">
    <property type="component" value="Unassembled WGS sequence"/>
</dbReference>
<dbReference type="STRING" id="6280.A0A0N4TJP1"/>
<dbReference type="PROSITE" id="PS50174">
    <property type="entry name" value="G_PATCH"/>
    <property type="match status" value="1"/>
</dbReference>
<dbReference type="Pfam" id="PF26093">
    <property type="entry name" value="HTH_TGH"/>
    <property type="match status" value="1"/>
</dbReference>
<dbReference type="AlphaFoldDB" id="A0A0N4TJP1"/>
<dbReference type="PANTHER" id="PTHR13384:SF19">
    <property type="entry name" value="G PATCH DOMAIN-CONTAINING PROTEIN 1"/>
    <property type="match status" value="1"/>
</dbReference>
<dbReference type="WBParaSite" id="BPAG_0000852601-mRNA-1">
    <property type="protein sequence ID" value="BPAG_0000852601-mRNA-1"/>
    <property type="gene ID" value="BPAG_0000852601"/>
</dbReference>
<comment type="similarity">
    <text evidence="1">Belongs to the GPATCH1 family.</text>
</comment>
<dbReference type="Pfam" id="PF07713">
    <property type="entry name" value="DUF1604"/>
    <property type="match status" value="1"/>
</dbReference>
<feature type="domain" description="G-patch" evidence="3">
    <location>
        <begin position="170"/>
        <end position="190"/>
    </location>
</feature>
<feature type="compositionally biased region" description="Basic and acidic residues" evidence="2">
    <location>
        <begin position="742"/>
        <end position="751"/>
    </location>
</feature>
<dbReference type="InterPro" id="IPR011666">
    <property type="entry name" value="DUF1604"/>
</dbReference>
<feature type="compositionally biased region" description="Basic residues" evidence="2">
    <location>
        <begin position="724"/>
        <end position="741"/>
    </location>
</feature>